<sequence>MSHQLGLIATVADTDKQSGDVTCMRFHNGKLYTGAEGGKLIVYNPDLTIYKTMQAQFNTINAICFFQGDLVTTGNDGLIKVWDSSSLELKKTLEGHENEVRVLKARDDKLFSGDMNGKVKIWDKNYTMLFTLSVVEEVWSMDMARDIIYTARCNDVTCTQIGFKEMSVPGETKFIILDTFEGRGPMCIAGEHIIYTNREGTVLLVKENKPGHKHVNNMTGHEKIINALIYTDNLVYSAGYDGMVKIWDGTTYKPVASGTTVGNPVFSLGVGDNGEVYAGLNDGSIIKMVRQ</sequence>
<feature type="repeat" description="WD" evidence="4">
    <location>
        <begin position="218"/>
        <end position="257"/>
    </location>
</feature>
<dbReference type="GO" id="GO:0016301">
    <property type="term" value="F:kinase activity"/>
    <property type="evidence" value="ECO:0007669"/>
    <property type="project" value="UniProtKB-KW"/>
</dbReference>
<keyword evidence="5" id="KW-0808">Transferase</keyword>
<comment type="caution">
    <text evidence="5">The sequence shown here is derived from an EMBL/GenBank/DDBJ whole genome shotgun (WGS) entry which is preliminary data.</text>
</comment>
<dbReference type="SMART" id="SM00320">
    <property type="entry name" value="WD40"/>
    <property type="match status" value="4"/>
</dbReference>
<keyword evidence="6" id="KW-1185">Reference proteome</keyword>
<keyword evidence="3" id="KW-0677">Repeat</keyword>
<evidence type="ECO:0000256" key="2">
    <source>
        <dbReference type="ARBA" id="ARBA00022574"/>
    </source>
</evidence>
<dbReference type="PANTHER" id="PTHR19849">
    <property type="entry name" value="PHOSPHOLIPASE A-2-ACTIVATING PROTEIN"/>
    <property type="match status" value="1"/>
</dbReference>
<dbReference type="GO" id="GO:0043130">
    <property type="term" value="F:ubiquitin binding"/>
    <property type="evidence" value="ECO:0007669"/>
    <property type="project" value="TreeGrafter"/>
</dbReference>
<dbReference type="PROSITE" id="PS50082">
    <property type="entry name" value="WD_REPEATS_2"/>
    <property type="match status" value="3"/>
</dbReference>
<dbReference type="EMBL" id="VIIS01000869">
    <property type="protein sequence ID" value="KAF0304153.1"/>
    <property type="molecule type" value="Genomic_DNA"/>
</dbReference>
<dbReference type="InterPro" id="IPR036322">
    <property type="entry name" value="WD40_repeat_dom_sf"/>
</dbReference>
<proteinExistence type="predicted"/>
<dbReference type="GO" id="GO:0005737">
    <property type="term" value="C:cytoplasm"/>
    <property type="evidence" value="ECO:0007669"/>
    <property type="project" value="TreeGrafter"/>
</dbReference>
<dbReference type="InterPro" id="IPR001680">
    <property type="entry name" value="WD40_rpt"/>
</dbReference>
<feature type="repeat" description="WD" evidence="4">
    <location>
        <begin position="93"/>
        <end position="123"/>
    </location>
</feature>
<dbReference type="Gene3D" id="2.130.10.10">
    <property type="entry name" value="YVTN repeat-like/Quinoprotein amine dehydrogenase"/>
    <property type="match status" value="2"/>
</dbReference>
<dbReference type="OrthoDB" id="6262491at2759"/>
<dbReference type="InterPro" id="IPR015943">
    <property type="entry name" value="WD40/YVTN_repeat-like_dom_sf"/>
</dbReference>
<dbReference type="PANTHER" id="PTHR19849:SF0">
    <property type="entry name" value="PHOSPHOLIPASE A-2-ACTIVATING PROTEIN"/>
    <property type="match status" value="1"/>
</dbReference>
<dbReference type="GO" id="GO:0005634">
    <property type="term" value="C:nucleus"/>
    <property type="evidence" value="ECO:0007669"/>
    <property type="project" value="TreeGrafter"/>
</dbReference>
<keyword evidence="2 4" id="KW-0853">WD repeat</keyword>
<evidence type="ECO:0000256" key="4">
    <source>
        <dbReference type="PROSITE-ProRule" id="PRU00221"/>
    </source>
</evidence>
<gene>
    <name evidence="5" type="primary">mhkB_0</name>
    <name evidence="5" type="ORF">FJT64_002813</name>
</gene>
<organism evidence="5 6">
    <name type="scientific">Amphibalanus amphitrite</name>
    <name type="common">Striped barnacle</name>
    <name type="synonym">Balanus amphitrite</name>
    <dbReference type="NCBI Taxonomy" id="1232801"/>
    <lineage>
        <taxon>Eukaryota</taxon>
        <taxon>Metazoa</taxon>
        <taxon>Ecdysozoa</taxon>
        <taxon>Arthropoda</taxon>
        <taxon>Crustacea</taxon>
        <taxon>Multicrustacea</taxon>
        <taxon>Cirripedia</taxon>
        <taxon>Thoracica</taxon>
        <taxon>Thoracicalcarea</taxon>
        <taxon>Balanomorpha</taxon>
        <taxon>Balanoidea</taxon>
        <taxon>Balanidae</taxon>
        <taxon>Amphibalaninae</taxon>
        <taxon>Amphibalanus</taxon>
    </lineage>
</organism>
<dbReference type="Proteomes" id="UP000440578">
    <property type="component" value="Unassembled WGS sequence"/>
</dbReference>
<evidence type="ECO:0000313" key="6">
    <source>
        <dbReference type="Proteomes" id="UP000440578"/>
    </source>
</evidence>
<dbReference type="Pfam" id="PF00400">
    <property type="entry name" value="WD40"/>
    <property type="match status" value="3"/>
</dbReference>
<protein>
    <submittedName>
        <fullName evidence="5">Myosin heavy chain kinase B</fullName>
    </submittedName>
</protein>
<reference evidence="5 6" key="1">
    <citation type="submission" date="2019-07" db="EMBL/GenBank/DDBJ databases">
        <title>Draft genome assembly of a fouling barnacle, Amphibalanus amphitrite (Darwin, 1854): The first reference genome for Thecostraca.</title>
        <authorList>
            <person name="Kim W."/>
        </authorList>
    </citation>
    <scope>NUCLEOTIDE SEQUENCE [LARGE SCALE GENOMIC DNA]</scope>
    <source>
        <strain evidence="5">SNU_AA5</strain>
        <tissue evidence="5">Soma without cirri and trophi</tissue>
    </source>
</reference>
<name>A0A6A4WDR4_AMPAM</name>
<accession>A0A6A4WDR4</accession>
<evidence type="ECO:0000256" key="3">
    <source>
        <dbReference type="ARBA" id="ARBA00022737"/>
    </source>
</evidence>
<evidence type="ECO:0000313" key="5">
    <source>
        <dbReference type="EMBL" id="KAF0304153.1"/>
    </source>
</evidence>
<dbReference type="GO" id="GO:0043161">
    <property type="term" value="P:proteasome-mediated ubiquitin-dependent protein catabolic process"/>
    <property type="evidence" value="ECO:0007669"/>
    <property type="project" value="TreeGrafter"/>
</dbReference>
<dbReference type="AlphaFoldDB" id="A0A6A4WDR4"/>
<dbReference type="GO" id="GO:0010992">
    <property type="term" value="P:ubiquitin recycling"/>
    <property type="evidence" value="ECO:0007669"/>
    <property type="project" value="TreeGrafter"/>
</dbReference>
<keyword evidence="5" id="KW-0418">Kinase</keyword>
<dbReference type="SUPFAM" id="SSF50978">
    <property type="entry name" value="WD40 repeat-like"/>
    <property type="match status" value="1"/>
</dbReference>
<dbReference type="PROSITE" id="PS50294">
    <property type="entry name" value="WD_REPEATS_REGION"/>
    <property type="match status" value="2"/>
</dbReference>
<keyword evidence="1" id="KW-0963">Cytoplasm</keyword>
<evidence type="ECO:0000256" key="1">
    <source>
        <dbReference type="ARBA" id="ARBA00022490"/>
    </source>
</evidence>
<feature type="repeat" description="WD" evidence="4">
    <location>
        <begin position="70"/>
        <end position="92"/>
    </location>
</feature>